<dbReference type="PANTHER" id="PTHR30204">
    <property type="entry name" value="REDOX-CYCLING DRUG-SENSING TRANSCRIPTIONAL ACTIVATOR SOXR"/>
    <property type="match status" value="1"/>
</dbReference>
<dbReference type="SUPFAM" id="SSF46955">
    <property type="entry name" value="Putative DNA-binding domain"/>
    <property type="match status" value="1"/>
</dbReference>
<dbReference type="GO" id="GO:0003677">
    <property type="term" value="F:DNA binding"/>
    <property type="evidence" value="ECO:0007669"/>
    <property type="project" value="UniProtKB-KW"/>
</dbReference>
<organism evidence="3 4">
    <name type="scientific">Nocardia puris</name>
    <dbReference type="NCBI Taxonomy" id="208602"/>
    <lineage>
        <taxon>Bacteria</taxon>
        <taxon>Bacillati</taxon>
        <taxon>Actinomycetota</taxon>
        <taxon>Actinomycetes</taxon>
        <taxon>Mycobacteriales</taxon>
        <taxon>Nocardiaceae</taxon>
        <taxon>Nocardia</taxon>
    </lineage>
</organism>
<dbReference type="InterPro" id="IPR009061">
    <property type="entry name" value="DNA-bd_dom_put_sf"/>
</dbReference>
<dbReference type="GO" id="GO:0003700">
    <property type="term" value="F:DNA-binding transcription factor activity"/>
    <property type="evidence" value="ECO:0007669"/>
    <property type="project" value="InterPro"/>
</dbReference>
<dbReference type="Pfam" id="PF13411">
    <property type="entry name" value="MerR_1"/>
    <property type="match status" value="1"/>
</dbReference>
<dbReference type="PANTHER" id="PTHR30204:SF98">
    <property type="entry name" value="HTH-TYPE TRANSCRIPTIONAL REGULATOR ADHR"/>
    <property type="match status" value="1"/>
</dbReference>
<feature type="domain" description="HTH merR-type" evidence="2">
    <location>
        <begin position="1"/>
        <end position="69"/>
    </location>
</feature>
<accession>A0A366DWD8</accession>
<keyword evidence="1" id="KW-0238">DNA-binding</keyword>
<dbReference type="InterPro" id="IPR047057">
    <property type="entry name" value="MerR_fam"/>
</dbReference>
<protein>
    <submittedName>
        <fullName evidence="3">MerR-like DNA binding protein</fullName>
    </submittedName>
</protein>
<evidence type="ECO:0000259" key="2">
    <source>
        <dbReference type="PROSITE" id="PS50937"/>
    </source>
</evidence>
<evidence type="ECO:0000256" key="1">
    <source>
        <dbReference type="ARBA" id="ARBA00023125"/>
    </source>
</evidence>
<dbReference type="PROSITE" id="PS50937">
    <property type="entry name" value="HTH_MERR_2"/>
    <property type="match status" value="1"/>
</dbReference>
<dbReference type="EMBL" id="QNRE01000002">
    <property type="protein sequence ID" value="RBO94420.1"/>
    <property type="molecule type" value="Genomic_DNA"/>
</dbReference>
<sequence length="209" mass="22248">MLMSELAARAGVPVPTVKYYLREKVLMPGRATSATRAEYDETHIRRIALIKALSALGVSMTRIKVIVGLIDTADGPLLELIAAATWALPPVTEAAPDSGASTGNPRAASILATLGLTLPTEAPPVAQLEQALADAEAAGMPITDERFRIYTEHVTAIAAYEIENMPLDSASAAIEYSVLGTILYEPIIAALRRIAHAELSFRRLTAEAD</sequence>
<dbReference type="OrthoDB" id="5242095at2"/>
<gene>
    <name evidence="3" type="ORF">DFR74_102843</name>
</gene>
<reference evidence="3 4" key="1">
    <citation type="submission" date="2018-06" db="EMBL/GenBank/DDBJ databases">
        <title>Genomic Encyclopedia of Type Strains, Phase IV (KMG-IV): sequencing the most valuable type-strain genomes for metagenomic binning, comparative biology and taxonomic classification.</title>
        <authorList>
            <person name="Goeker M."/>
        </authorList>
    </citation>
    <scope>NUCLEOTIDE SEQUENCE [LARGE SCALE GENOMIC DNA]</scope>
    <source>
        <strain evidence="3 4">DSM 44599</strain>
    </source>
</reference>
<dbReference type="Gene3D" id="1.10.1660.10">
    <property type="match status" value="1"/>
</dbReference>
<dbReference type="STRING" id="1210090.GCA_001613185_04491"/>
<dbReference type="PRINTS" id="PR00040">
    <property type="entry name" value="HTHMERR"/>
</dbReference>
<proteinExistence type="predicted"/>
<comment type="caution">
    <text evidence="3">The sequence shown here is derived from an EMBL/GenBank/DDBJ whole genome shotgun (WGS) entry which is preliminary data.</text>
</comment>
<name>A0A366DWD8_9NOCA</name>
<dbReference type="InterPro" id="IPR000551">
    <property type="entry name" value="MerR-type_HTH_dom"/>
</dbReference>
<evidence type="ECO:0000313" key="4">
    <source>
        <dbReference type="Proteomes" id="UP000252586"/>
    </source>
</evidence>
<keyword evidence="4" id="KW-1185">Reference proteome</keyword>
<dbReference type="Proteomes" id="UP000252586">
    <property type="component" value="Unassembled WGS sequence"/>
</dbReference>
<dbReference type="SMART" id="SM00422">
    <property type="entry name" value="HTH_MERR"/>
    <property type="match status" value="1"/>
</dbReference>
<evidence type="ECO:0000313" key="3">
    <source>
        <dbReference type="EMBL" id="RBO94420.1"/>
    </source>
</evidence>
<dbReference type="AlphaFoldDB" id="A0A366DWD8"/>